<name>A0A967DY76_9FLAO</name>
<dbReference type="SUPFAM" id="SSF82679">
    <property type="entry name" value="N-utilization substance G protein NusG, N-terminal domain"/>
    <property type="match status" value="1"/>
</dbReference>
<dbReference type="GO" id="GO:0031564">
    <property type="term" value="P:transcription antitermination"/>
    <property type="evidence" value="ECO:0007669"/>
    <property type="project" value="UniProtKB-KW"/>
</dbReference>
<dbReference type="PANTHER" id="PTHR30265:SF4">
    <property type="entry name" value="KOW MOTIF FAMILY PROTEIN, EXPRESSED"/>
    <property type="match status" value="1"/>
</dbReference>
<evidence type="ECO:0000256" key="1">
    <source>
        <dbReference type="ARBA" id="ARBA00022814"/>
    </source>
</evidence>
<keyword evidence="2" id="KW-0805">Transcription regulation</keyword>
<proteinExistence type="predicted"/>
<dbReference type="InterPro" id="IPR036735">
    <property type="entry name" value="NGN_dom_sf"/>
</dbReference>
<keyword evidence="3" id="KW-0804">Transcription</keyword>
<organism evidence="5 6">
    <name type="scientific">Psychroflexus maritimus</name>
    <dbReference type="NCBI Taxonomy" id="2714865"/>
    <lineage>
        <taxon>Bacteria</taxon>
        <taxon>Pseudomonadati</taxon>
        <taxon>Bacteroidota</taxon>
        <taxon>Flavobacteriia</taxon>
        <taxon>Flavobacteriales</taxon>
        <taxon>Flavobacteriaceae</taxon>
        <taxon>Psychroflexus</taxon>
    </lineage>
</organism>
<evidence type="ECO:0000256" key="3">
    <source>
        <dbReference type="ARBA" id="ARBA00023163"/>
    </source>
</evidence>
<dbReference type="Pfam" id="PF02357">
    <property type="entry name" value="NusG"/>
    <property type="match status" value="1"/>
</dbReference>
<protein>
    <submittedName>
        <fullName evidence="5">UpxY family transcription antiterminator</fullName>
    </submittedName>
</protein>
<evidence type="ECO:0000259" key="4">
    <source>
        <dbReference type="SMART" id="SM00738"/>
    </source>
</evidence>
<dbReference type="GO" id="GO:0006354">
    <property type="term" value="P:DNA-templated transcription elongation"/>
    <property type="evidence" value="ECO:0007669"/>
    <property type="project" value="InterPro"/>
</dbReference>
<keyword evidence="6" id="KW-1185">Reference proteome</keyword>
<dbReference type="CDD" id="cd09895">
    <property type="entry name" value="NGN_SP_UpxY"/>
    <property type="match status" value="1"/>
</dbReference>
<dbReference type="InterPro" id="IPR043425">
    <property type="entry name" value="NusG-like"/>
</dbReference>
<dbReference type="PANTHER" id="PTHR30265">
    <property type="entry name" value="RHO-INTERACTING TRANSCRIPTION TERMINATION FACTOR NUSG"/>
    <property type="match status" value="1"/>
</dbReference>
<gene>
    <name evidence="5" type="ORF">G7034_00965</name>
</gene>
<comment type="caution">
    <text evidence="5">The sequence shown here is derived from an EMBL/GenBank/DDBJ whole genome shotgun (WGS) entry which is preliminary data.</text>
</comment>
<evidence type="ECO:0000313" key="6">
    <source>
        <dbReference type="Proteomes" id="UP000643701"/>
    </source>
</evidence>
<evidence type="ECO:0000313" key="5">
    <source>
        <dbReference type="EMBL" id="NGZ88818.1"/>
    </source>
</evidence>
<evidence type="ECO:0000256" key="2">
    <source>
        <dbReference type="ARBA" id="ARBA00023015"/>
    </source>
</evidence>
<dbReference type="Gene3D" id="3.30.70.940">
    <property type="entry name" value="NusG, N-terminal domain"/>
    <property type="match status" value="1"/>
</dbReference>
<dbReference type="AlphaFoldDB" id="A0A967DY76"/>
<accession>A0A967DY76</accession>
<dbReference type="SMART" id="SM00738">
    <property type="entry name" value="NGN"/>
    <property type="match status" value="1"/>
</dbReference>
<reference evidence="5" key="1">
    <citation type="submission" date="2020-03" db="EMBL/GenBank/DDBJ databases">
        <title>Psychroflexus Maritimus sp. nov., isolate from marine sediment.</title>
        <authorList>
            <person name="Zhong Y.-L."/>
        </authorList>
    </citation>
    <scope>NUCLEOTIDE SEQUENCE</scope>
    <source>
        <strain evidence="5">C1</strain>
    </source>
</reference>
<dbReference type="NCBIfam" id="NF033644">
    <property type="entry name" value="antiterm_UpxY"/>
    <property type="match status" value="1"/>
</dbReference>
<sequence length="159" mass="18154">MKEENNWYVLYSRPNAEKKLATLLSDRGIEAYCPTRTEVRRWSDRKKKVQVPVLPSMVLVNIKFSQKNEVFDVPAAVRFLYWAKVPAIVTNEEVEALKESLSSKKTISSKTEKIQPGQKIDLSPLGFEGHHGKVKYVSGNQCWVILESIGYVVKVTLKE</sequence>
<keyword evidence="1" id="KW-0889">Transcription antitermination</keyword>
<dbReference type="Proteomes" id="UP000643701">
    <property type="component" value="Unassembled WGS sequence"/>
</dbReference>
<dbReference type="InterPro" id="IPR006645">
    <property type="entry name" value="NGN-like_dom"/>
</dbReference>
<dbReference type="EMBL" id="JAANAS010000001">
    <property type="protein sequence ID" value="NGZ88818.1"/>
    <property type="molecule type" value="Genomic_DNA"/>
</dbReference>
<feature type="domain" description="NusG-like N-terminal" evidence="4">
    <location>
        <begin position="4"/>
        <end position="101"/>
    </location>
</feature>